<dbReference type="InterPro" id="IPR001650">
    <property type="entry name" value="Helicase_C-like"/>
</dbReference>
<dbReference type="Pfam" id="PF00270">
    <property type="entry name" value="DEAD"/>
    <property type="match status" value="1"/>
</dbReference>
<dbReference type="FunFam" id="3.40.50.300:FF:000108">
    <property type="entry name" value="ATP-dependent RNA helicase RhlE"/>
    <property type="match status" value="1"/>
</dbReference>
<dbReference type="PANTHER" id="PTHR47959">
    <property type="entry name" value="ATP-DEPENDENT RNA HELICASE RHLE-RELATED"/>
    <property type="match status" value="1"/>
</dbReference>
<evidence type="ECO:0000256" key="6">
    <source>
        <dbReference type="ARBA" id="ARBA00022840"/>
    </source>
</evidence>
<feature type="domain" description="Helicase ATP-binding" evidence="12">
    <location>
        <begin position="32"/>
        <end position="209"/>
    </location>
</feature>
<comment type="catalytic activity">
    <reaction evidence="8">
        <text>ATP + H2O = ADP + phosphate + H(+)</text>
        <dbReference type="Rhea" id="RHEA:13065"/>
        <dbReference type="ChEBI" id="CHEBI:15377"/>
        <dbReference type="ChEBI" id="CHEBI:15378"/>
        <dbReference type="ChEBI" id="CHEBI:30616"/>
        <dbReference type="ChEBI" id="CHEBI:43474"/>
        <dbReference type="ChEBI" id="CHEBI:456216"/>
        <dbReference type="EC" id="3.6.4.13"/>
    </reaction>
</comment>
<evidence type="ECO:0000259" key="12">
    <source>
        <dbReference type="PROSITE" id="PS51192"/>
    </source>
</evidence>
<dbReference type="Gene3D" id="3.40.50.300">
    <property type="entry name" value="P-loop containing nucleotide triphosphate hydrolases"/>
    <property type="match status" value="2"/>
</dbReference>
<dbReference type="GO" id="GO:0016787">
    <property type="term" value="F:hydrolase activity"/>
    <property type="evidence" value="ECO:0007669"/>
    <property type="project" value="UniProtKB-KW"/>
</dbReference>
<name>A0A9D7SUJ2_9BACT</name>
<dbReference type="InterPro" id="IPR050079">
    <property type="entry name" value="DEAD_box_RNA_helicase"/>
</dbReference>
<feature type="domain" description="DEAD-box RNA helicase Q" evidence="14">
    <location>
        <begin position="1"/>
        <end position="29"/>
    </location>
</feature>
<reference evidence="15 16" key="1">
    <citation type="submission" date="2020-10" db="EMBL/GenBank/DDBJ databases">
        <title>Connecting structure to function with the recovery of over 1000 high-quality activated sludge metagenome-assembled genomes encoding full-length rRNA genes using long-read sequencing.</title>
        <authorList>
            <person name="Singleton C.M."/>
            <person name="Petriglieri F."/>
            <person name="Kristensen J.M."/>
            <person name="Kirkegaard R.H."/>
            <person name="Michaelsen T.Y."/>
            <person name="Andersen M.H."/>
            <person name="Karst S.M."/>
            <person name="Dueholm M.S."/>
            <person name="Nielsen P.H."/>
            <person name="Albertsen M."/>
        </authorList>
    </citation>
    <scope>NUCLEOTIDE SEQUENCE [LARGE SCALE GENOMIC DNA]</scope>
    <source>
        <strain evidence="15">Ribe_18-Q3-R11-54_MAXAC.273</strain>
    </source>
</reference>
<evidence type="ECO:0000313" key="15">
    <source>
        <dbReference type="EMBL" id="MBK9983357.1"/>
    </source>
</evidence>
<dbReference type="PROSITE" id="PS51194">
    <property type="entry name" value="HELICASE_CTER"/>
    <property type="match status" value="1"/>
</dbReference>
<feature type="domain" description="Helicase C-terminal" evidence="13">
    <location>
        <begin position="236"/>
        <end position="383"/>
    </location>
</feature>
<evidence type="ECO:0000256" key="9">
    <source>
        <dbReference type="ARBA" id="ARBA00074363"/>
    </source>
</evidence>
<evidence type="ECO:0000256" key="10">
    <source>
        <dbReference type="PROSITE-ProRule" id="PRU00552"/>
    </source>
</evidence>
<dbReference type="EMBL" id="JADKGY010000018">
    <property type="protein sequence ID" value="MBK9983357.1"/>
    <property type="molecule type" value="Genomic_DNA"/>
</dbReference>
<accession>A0A9D7SUJ2</accession>
<gene>
    <name evidence="15" type="ORF">IPP15_13360</name>
</gene>
<dbReference type="GO" id="GO:0009266">
    <property type="term" value="P:response to temperature stimulus"/>
    <property type="evidence" value="ECO:0007669"/>
    <property type="project" value="UniProtKB-ARBA"/>
</dbReference>
<proteinExistence type="inferred from homology"/>
<dbReference type="PROSITE" id="PS51195">
    <property type="entry name" value="Q_MOTIF"/>
    <property type="match status" value="1"/>
</dbReference>
<dbReference type="GO" id="GO:0005524">
    <property type="term" value="F:ATP binding"/>
    <property type="evidence" value="ECO:0007669"/>
    <property type="project" value="UniProtKB-KW"/>
</dbReference>
<dbReference type="InterPro" id="IPR000629">
    <property type="entry name" value="RNA-helicase_DEAD-box_CS"/>
</dbReference>
<dbReference type="CDD" id="cd00268">
    <property type="entry name" value="DEADc"/>
    <property type="match status" value="1"/>
</dbReference>
<dbReference type="GO" id="GO:0042255">
    <property type="term" value="P:ribosome assembly"/>
    <property type="evidence" value="ECO:0007669"/>
    <property type="project" value="UniProtKB-ARBA"/>
</dbReference>
<keyword evidence="5 11" id="KW-0347">Helicase</keyword>
<comment type="similarity">
    <text evidence="7 11">Belongs to the DEAD box helicase family.</text>
</comment>
<dbReference type="InterPro" id="IPR014001">
    <property type="entry name" value="Helicase_ATP-bd"/>
</dbReference>
<sequence length="438" mass="48811">MSFNNLKLIEPVLKALIHEGYTIPTPIQQQSIPAILEGRDLRGCAQTGTGKTAAFAIPLLQLLDQDQQADPQGRRPIRALILTPTRELAIQIEESFKAYGRFLNLRHLVVFGGVSQVSSVNNLRRGVDILVATPGRLLDLMHQGHVSLRDVKFFVLDEADRMLDMGFVHDVKRIIAKLPHERQTLFFSATMPPEINQLAKSILRNPVTVEVSPVSSTADTIQQTVYFTEKPNKTNLLRHLLTGTDINTALVFTRTKHGADKLTKDLNRAGIKTEAIHGNKSQNARQAALKNFKNQHTRVLVATDIAARGIDIDDLSHVVNFELPHVPETYVHRIGRTGRAGANGRAISFCDFEEKPLLKDIQKLIGKSIPVETEHPYAMAASQSDLEPKQQTQMQKKSIKWWWLQKQTDTSGFIQEVDNILTDSACKSFNGLAGITSC</sequence>
<evidence type="ECO:0000256" key="1">
    <source>
        <dbReference type="ARBA" id="ARBA00012552"/>
    </source>
</evidence>
<evidence type="ECO:0000256" key="3">
    <source>
        <dbReference type="ARBA" id="ARBA00022741"/>
    </source>
</evidence>
<evidence type="ECO:0000256" key="4">
    <source>
        <dbReference type="ARBA" id="ARBA00022801"/>
    </source>
</evidence>
<dbReference type="GO" id="GO:0003724">
    <property type="term" value="F:RNA helicase activity"/>
    <property type="evidence" value="ECO:0007669"/>
    <property type="project" value="UniProtKB-EC"/>
</dbReference>
<keyword evidence="3 11" id="KW-0547">Nucleotide-binding</keyword>
<dbReference type="InterPro" id="IPR027417">
    <property type="entry name" value="P-loop_NTPase"/>
</dbReference>
<dbReference type="GO" id="GO:0005829">
    <property type="term" value="C:cytosol"/>
    <property type="evidence" value="ECO:0007669"/>
    <property type="project" value="TreeGrafter"/>
</dbReference>
<dbReference type="GO" id="GO:0003676">
    <property type="term" value="F:nucleic acid binding"/>
    <property type="evidence" value="ECO:0007669"/>
    <property type="project" value="InterPro"/>
</dbReference>
<feature type="short sequence motif" description="Q motif" evidence="10">
    <location>
        <begin position="1"/>
        <end position="29"/>
    </location>
</feature>
<dbReference type="SUPFAM" id="SSF52540">
    <property type="entry name" value="P-loop containing nucleoside triphosphate hydrolases"/>
    <property type="match status" value="1"/>
</dbReference>
<dbReference type="Pfam" id="PF00271">
    <property type="entry name" value="Helicase_C"/>
    <property type="match status" value="1"/>
</dbReference>
<dbReference type="PROSITE" id="PS00039">
    <property type="entry name" value="DEAD_ATP_HELICASE"/>
    <property type="match status" value="1"/>
</dbReference>
<dbReference type="InterPro" id="IPR011545">
    <property type="entry name" value="DEAD/DEAH_box_helicase_dom"/>
</dbReference>
<evidence type="ECO:0000259" key="14">
    <source>
        <dbReference type="PROSITE" id="PS51195"/>
    </source>
</evidence>
<dbReference type="CDD" id="cd18787">
    <property type="entry name" value="SF2_C_DEAD"/>
    <property type="match status" value="1"/>
</dbReference>
<evidence type="ECO:0000256" key="11">
    <source>
        <dbReference type="RuleBase" id="RU000492"/>
    </source>
</evidence>
<dbReference type="PROSITE" id="PS51192">
    <property type="entry name" value="HELICASE_ATP_BIND_1"/>
    <property type="match status" value="1"/>
</dbReference>
<organism evidence="15 16">
    <name type="scientific">Candidatus Opimibacter skivensis</name>
    <dbReference type="NCBI Taxonomy" id="2982028"/>
    <lineage>
        <taxon>Bacteria</taxon>
        <taxon>Pseudomonadati</taxon>
        <taxon>Bacteroidota</taxon>
        <taxon>Saprospiria</taxon>
        <taxon>Saprospirales</taxon>
        <taxon>Saprospiraceae</taxon>
        <taxon>Candidatus Opimibacter</taxon>
    </lineage>
</organism>
<evidence type="ECO:0000256" key="7">
    <source>
        <dbReference type="ARBA" id="ARBA00038437"/>
    </source>
</evidence>
<dbReference type="Proteomes" id="UP000808337">
    <property type="component" value="Unassembled WGS sequence"/>
</dbReference>
<comment type="caution">
    <text evidence="15">The sequence shown here is derived from an EMBL/GenBank/DDBJ whole genome shotgun (WGS) entry which is preliminary data.</text>
</comment>
<dbReference type="SMART" id="SM00490">
    <property type="entry name" value="HELICc"/>
    <property type="match status" value="1"/>
</dbReference>
<dbReference type="EC" id="3.6.4.13" evidence="1"/>
<dbReference type="PANTHER" id="PTHR47959:SF13">
    <property type="entry name" value="ATP-DEPENDENT RNA HELICASE RHLE"/>
    <property type="match status" value="1"/>
</dbReference>
<dbReference type="SMART" id="SM00487">
    <property type="entry name" value="DEXDc"/>
    <property type="match status" value="1"/>
</dbReference>
<evidence type="ECO:0000256" key="8">
    <source>
        <dbReference type="ARBA" id="ARBA00047984"/>
    </source>
</evidence>
<evidence type="ECO:0000313" key="16">
    <source>
        <dbReference type="Proteomes" id="UP000808337"/>
    </source>
</evidence>
<keyword evidence="4 11" id="KW-0378">Hydrolase</keyword>
<evidence type="ECO:0000259" key="13">
    <source>
        <dbReference type="PROSITE" id="PS51194"/>
    </source>
</evidence>
<dbReference type="AlphaFoldDB" id="A0A9D7SUJ2"/>
<evidence type="ECO:0000256" key="2">
    <source>
        <dbReference type="ARBA" id="ARBA00022490"/>
    </source>
</evidence>
<keyword evidence="2" id="KW-0963">Cytoplasm</keyword>
<dbReference type="InterPro" id="IPR014014">
    <property type="entry name" value="RNA_helicase_DEAD_Q_motif"/>
</dbReference>
<protein>
    <recommendedName>
        <fullName evidence="9">DEAD-box ATP-dependent RNA helicase RhpA</fullName>
        <ecNumber evidence="1">3.6.4.13</ecNumber>
    </recommendedName>
</protein>
<keyword evidence="6 11" id="KW-0067">ATP-binding</keyword>
<dbReference type="InterPro" id="IPR044742">
    <property type="entry name" value="DEAD/DEAH_RhlB"/>
</dbReference>
<evidence type="ECO:0000256" key="5">
    <source>
        <dbReference type="ARBA" id="ARBA00022806"/>
    </source>
</evidence>